<evidence type="ECO:0000313" key="22">
    <source>
        <dbReference type="Proteomes" id="UP000664940"/>
    </source>
</evidence>
<dbReference type="GO" id="GO:0016324">
    <property type="term" value="C:apical plasma membrane"/>
    <property type="evidence" value="ECO:0007669"/>
    <property type="project" value="UniProtKB-SubCell"/>
</dbReference>
<evidence type="ECO:0000256" key="15">
    <source>
        <dbReference type="ARBA" id="ARBA00023136"/>
    </source>
</evidence>
<dbReference type="Pfam" id="PF00287">
    <property type="entry name" value="Na_K-ATPase"/>
    <property type="match status" value="1"/>
</dbReference>
<dbReference type="InterPro" id="IPR038702">
    <property type="entry name" value="Na/K_ATPase_sub_beta_sf"/>
</dbReference>
<accession>A0A833YGF4</accession>
<comment type="caution">
    <text evidence="21">The sequence shown here is derived from an EMBL/GenBank/DDBJ whole genome shotgun (WGS) entry which is preliminary data.</text>
</comment>
<keyword evidence="15 20" id="KW-0472">Membrane</keyword>
<dbReference type="PANTHER" id="PTHR11523:SF10">
    <property type="entry name" value="SODIUM_POTASSIUM-TRANSPORTING ATPASE SUBUNIT BETA-1"/>
    <property type="match status" value="1"/>
</dbReference>
<keyword evidence="17" id="KW-0325">Glycoprotein</keyword>
<evidence type="ECO:0000256" key="20">
    <source>
        <dbReference type="RuleBase" id="RU362099"/>
    </source>
</evidence>
<organism evidence="21 22">
    <name type="scientific">Phyllostomus discolor</name>
    <name type="common">pale spear-nosed bat</name>
    <dbReference type="NCBI Taxonomy" id="89673"/>
    <lineage>
        <taxon>Eukaryota</taxon>
        <taxon>Metazoa</taxon>
        <taxon>Chordata</taxon>
        <taxon>Craniata</taxon>
        <taxon>Vertebrata</taxon>
        <taxon>Euteleostomi</taxon>
        <taxon>Mammalia</taxon>
        <taxon>Eutheria</taxon>
        <taxon>Laurasiatheria</taxon>
        <taxon>Chiroptera</taxon>
        <taxon>Yangochiroptera</taxon>
        <taxon>Phyllostomidae</taxon>
        <taxon>Phyllostominae</taxon>
        <taxon>Phyllostomus</taxon>
    </lineage>
</organism>
<keyword evidence="9 20" id="KW-0812">Transmembrane</keyword>
<comment type="subcellular location">
    <subcellularLocation>
        <location evidence="3">Apical cell membrane</location>
        <topology evidence="3">Single-pass type II membrane protein</topology>
    </subcellularLocation>
    <subcellularLocation>
        <location evidence="2">Cell membrane</location>
        <location evidence="2">Sarcolemma</location>
    </subcellularLocation>
    <subcellularLocation>
        <location evidence="20">Membrane</location>
    </subcellularLocation>
</comment>
<dbReference type="PROSITE" id="PS00390">
    <property type="entry name" value="ATPASE_NA_K_BETA_1"/>
    <property type="match status" value="1"/>
</dbReference>
<comment type="function">
    <text evidence="1">Involved in cell adhesion and establishing epithelial cell polarity.</text>
</comment>
<keyword evidence="5 20" id="KW-0813">Transport</keyword>
<keyword evidence="18" id="KW-0739">Sodium transport</keyword>
<dbReference type="GO" id="GO:0005890">
    <property type="term" value="C:sodium:potassium-exchanging ATPase complex"/>
    <property type="evidence" value="ECO:0007669"/>
    <property type="project" value="InterPro"/>
</dbReference>
<evidence type="ECO:0000256" key="8">
    <source>
        <dbReference type="ARBA" id="ARBA00022607"/>
    </source>
</evidence>
<dbReference type="FunFam" id="1.20.5.170:FF:000062">
    <property type="entry name" value="Sodium/potassium-transporting ATPase subunit beta"/>
    <property type="match status" value="1"/>
</dbReference>
<dbReference type="NCBIfam" id="TIGR01107">
    <property type="entry name" value="Na_K_ATPase_bet"/>
    <property type="match status" value="1"/>
</dbReference>
<dbReference type="GO" id="GO:0042383">
    <property type="term" value="C:sarcolemma"/>
    <property type="evidence" value="ECO:0007669"/>
    <property type="project" value="UniProtKB-SubCell"/>
</dbReference>
<keyword evidence="19" id="KW-0318">Glutathionylation</keyword>
<evidence type="ECO:0000256" key="18">
    <source>
        <dbReference type="ARBA" id="ARBA00023201"/>
    </source>
</evidence>
<keyword evidence="11" id="KW-0735">Signal-anchor</keyword>
<keyword evidence="8" id="KW-0740">Sodium/potassium transport</keyword>
<sequence length="219" mass="25234">MARGKAKEEGSWKKFIWNSEKKEFLGRTGGSWFKILLFYVIFYGCLAGIFIGTIQVMLLTISEFKPTYQDRVAPPGLTQIPQIQKTEISFRPSDPKSYEAYVTNIIRFLEKYKEGAQRDEMVFEDCGSVPSEVKDRGGYDSDAGRRACPVDWLCAFPFLSFPFLSSFLGRHHVLVLCLHECFNHFHGGRILYLCSCTILFFSARKSVMYEINQSHLFEK</sequence>
<protein>
    <recommendedName>
        <fullName evidence="20">Sodium/potassium-transporting ATPase subunit beta</fullName>
    </recommendedName>
</protein>
<evidence type="ECO:0000256" key="17">
    <source>
        <dbReference type="ARBA" id="ARBA00023180"/>
    </source>
</evidence>
<evidence type="ECO:0000256" key="16">
    <source>
        <dbReference type="ARBA" id="ARBA00023157"/>
    </source>
</evidence>
<dbReference type="Proteomes" id="UP000664940">
    <property type="component" value="Unassembled WGS sequence"/>
</dbReference>
<dbReference type="AlphaFoldDB" id="A0A833YGF4"/>
<dbReference type="InterPro" id="IPR000402">
    <property type="entry name" value="Na/K_ATPase_sub_beta"/>
</dbReference>
<evidence type="ECO:0000256" key="9">
    <source>
        <dbReference type="ARBA" id="ARBA00022692"/>
    </source>
</evidence>
<evidence type="ECO:0000256" key="1">
    <source>
        <dbReference type="ARBA" id="ARBA00003825"/>
    </source>
</evidence>
<evidence type="ECO:0000256" key="6">
    <source>
        <dbReference type="ARBA" id="ARBA00022475"/>
    </source>
</evidence>
<evidence type="ECO:0000256" key="5">
    <source>
        <dbReference type="ARBA" id="ARBA00022448"/>
    </source>
</evidence>
<feature type="transmembrane region" description="Helical" evidence="20">
    <location>
        <begin position="36"/>
        <end position="61"/>
    </location>
</feature>
<dbReference type="GO" id="GO:0006883">
    <property type="term" value="P:intracellular sodium ion homeostasis"/>
    <property type="evidence" value="ECO:0007669"/>
    <property type="project" value="TreeGrafter"/>
</dbReference>
<evidence type="ECO:0000256" key="7">
    <source>
        <dbReference type="ARBA" id="ARBA00022538"/>
    </source>
</evidence>
<evidence type="ECO:0000256" key="2">
    <source>
        <dbReference type="ARBA" id="ARBA00004135"/>
    </source>
</evidence>
<dbReference type="PANTHER" id="PTHR11523">
    <property type="entry name" value="SODIUM/POTASSIUM-DEPENDENT ATPASE BETA SUBUNIT"/>
    <property type="match status" value="1"/>
</dbReference>
<evidence type="ECO:0000256" key="3">
    <source>
        <dbReference type="ARBA" id="ARBA00004655"/>
    </source>
</evidence>
<dbReference type="Gene3D" id="2.60.40.1660">
    <property type="entry name" value="Na, k-atpase alpha subunit"/>
    <property type="match status" value="1"/>
</dbReference>
<evidence type="ECO:0000256" key="12">
    <source>
        <dbReference type="ARBA" id="ARBA00022989"/>
    </source>
</evidence>
<keyword evidence="7" id="KW-0633">Potassium transport</keyword>
<dbReference type="GO" id="GO:0036376">
    <property type="term" value="P:sodium ion export across plasma membrane"/>
    <property type="evidence" value="ECO:0007669"/>
    <property type="project" value="TreeGrafter"/>
</dbReference>
<comment type="similarity">
    <text evidence="4 20">Belongs to the X(+)/potassium ATPases subunit beta family.</text>
</comment>
<comment type="function">
    <text evidence="20">This is the non-catalytic component of the active enzyme, which catalyzes the hydrolysis of ATP coupled with the exchange of Na(+) and K(+) ions across the plasma membrane.</text>
</comment>
<evidence type="ECO:0000313" key="21">
    <source>
        <dbReference type="EMBL" id="KAF6073979.1"/>
    </source>
</evidence>
<evidence type="ECO:0000256" key="14">
    <source>
        <dbReference type="ARBA" id="ARBA00023065"/>
    </source>
</evidence>
<dbReference type="GO" id="GO:0001671">
    <property type="term" value="F:ATPase activator activity"/>
    <property type="evidence" value="ECO:0007669"/>
    <property type="project" value="TreeGrafter"/>
</dbReference>
<gene>
    <name evidence="21" type="ORF">HJG60_001171</name>
</gene>
<proteinExistence type="inferred from homology"/>
<name>A0A833YGF4_9CHIR</name>
<keyword evidence="14 20" id="KW-0406">Ion transport</keyword>
<keyword evidence="10" id="KW-0630">Potassium</keyword>
<dbReference type="Gene3D" id="1.20.5.170">
    <property type="match status" value="1"/>
</dbReference>
<keyword evidence="6" id="KW-1003">Cell membrane</keyword>
<evidence type="ECO:0000256" key="19">
    <source>
        <dbReference type="ARBA" id="ARBA00023206"/>
    </source>
</evidence>
<dbReference type="EMBL" id="JABVXQ010000015">
    <property type="protein sequence ID" value="KAF6073979.1"/>
    <property type="molecule type" value="Genomic_DNA"/>
</dbReference>
<dbReference type="GO" id="GO:1990573">
    <property type="term" value="P:potassium ion import across plasma membrane"/>
    <property type="evidence" value="ECO:0007669"/>
    <property type="project" value="TreeGrafter"/>
</dbReference>
<evidence type="ECO:0000256" key="13">
    <source>
        <dbReference type="ARBA" id="ARBA00023053"/>
    </source>
</evidence>
<evidence type="ECO:0000256" key="10">
    <source>
        <dbReference type="ARBA" id="ARBA00022958"/>
    </source>
</evidence>
<keyword evidence="12 20" id="KW-1133">Transmembrane helix</keyword>
<evidence type="ECO:0000256" key="4">
    <source>
        <dbReference type="ARBA" id="ARBA00005876"/>
    </source>
</evidence>
<evidence type="ECO:0000256" key="11">
    <source>
        <dbReference type="ARBA" id="ARBA00022968"/>
    </source>
</evidence>
<dbReference type="GO" id="GO:0030007">
    <property type="term" value="P:intracellular potassium ion homeostasis"/>
    <property type="evidence" value="ECO:0007669"/>
    <property type="project" value="TreeGrafter"/>
</dbReference>
<reference evidence="21 22" key="1">
    <citation type="journal article" date="2020" name="Nature">
        <title>Six reference-quality genomes reveal evolution of bat adaptations.</title>
        <authorList>
            <person name="Jebb D."/>
            <person name="Huang Z."/>
            <person name="Pippel M."/>
            <person name="Hughes G.M."/>
            <person name="Lavrichenko K."/>
            <person name="Devanna P."/>
            <person name="Winkler S."/>
            <person name="Jermiin L.S."/>
            <person name="Skirmuntt E.C."/>
            <person name="Katzourakis A."/>
            <person name="Burkitt-Gray L."/>
            <person name="Ray D.A."/>
            <person name="Sullivan K.A.M."/>
            <person name="Roscito J.G."/>
            <person name="Kirilenko B.M."/>
            <person name="Davalos L.M."/>
            <person name="Corthals A.P."/>
            <person name="Power M.L."/>
            <person name="Jones G."/>
            <person name="Ransome R.D."/>
            <person name="Dechmann D.K.N."/>
            <person name="Locatelli A.G."/>
            <person name="Puechmaille S.J."/>
            <person name="Fedrigo O."/>
            <person name="Jarvis E.D."/>
            <person name="Hiller M."/>
            <person name="Vernes S.C."/>
            <person name="Myers E.W."/>
            <person name="Teeling E.C."/>
        </authorList>
    </citation>
    <scope>NUCLEOTIDE SEQUENCE [LARGE SCALE GENOMIC DNA]</scope>
    <source>
        <strain evidence="21">Bat1K_MPI-CBG_1</strain>
    </source>
</reference>
<keyword evidence="13" id="KW-0915">Sodium</keyword>
<keyword evidence="16" id="KW-1015">Disulfide bond</keyword>